<name>A0A2H3U702_FUSOX</name>
<dbReference type="VEuPathDB" id="FungiDB:FOC1_g10000712"/>
<accession>A0A2H3U702</accession>
<dbReference type="VEuPathDB" id="FungiDB:FOIG_16932"/>
<dbReference type="VEuPathDB" id="FungiDB:FOMG_17728"/>
<reference evidence="3" key="1">
    <citation type="submission" date="2016-09" db="EMBL/GenBank/DDBJ databases">
        <authorList>
            <person name="Guldener U."/>
        </authorList>
    </citation>
    <scope>NUCLEOTIDE SEQUENCE [LARGE SCALE GENOMIC DNA]</scope>
    <source>
        <strain evidence="3">V64-1</strain>
    </source>
</reference>
<organism evidence="2 3">
    <name type="scientific">Fusarium oxysporum</name>
    <name type="common">Fusarium vascular wilt</name>
    <dbReference type="NCBI Taxonomy" id="5507"/>
    <lineage>
        <taxon>Eukaryota</taxon>
        <taxon>Fungi</taxon>
        <taxon>Dikarya</taxon>
        <taxon>Ascomycota</taxon>
        <taxon>Pezizomycotina</taxon>
        <taxon>Sordariomycetes</taxon>
        <taxon>Hypocreomycetidae</taxon>
        <taxon>Hypocreales</taxon>
        <taxon>Nectriaceae</taxon>
        <taxon>Fusarium</taxon>
        <taxon>Fusarium oxysporum species complex</taxon>
    </lineage>
</organism>
<dbReference type="EMBL" id="FMJY01000012">
    <property type="protein sequence ID" value="SCO92670.1"/>
    <property type="molecule type" value="Genomic_DNA"/>
</dbReference>
<feature type="compositionally biased region" description="Acidic residues" evidence="1">
    <location>
        <begin position="82"/>
        <end position="120"/>
    </location>
</feature>
<dbReference type="VEuPathDB" id="FungiDB:FOXG_06616"/>
<dbReference type="VEuPathDB" id="FungiDB:FOC1_g10001889"/>
<dbReference type="AlphaFoldDB" id="A0A2H3U702"/>
<gene>
    <name evidence="2" type="ORF">FRV6_16798</name>
</gene>
<dbReference type="Proteomes" id="UP000219369">
    <property type="component" value="Unassembled WGS sequence"/>
</dbReference>
<dbReference type="VEuPathDB" id="FungiDB:HZS61_005447"/>
<dbReference type="VEuPathDB" id="FungiDB:FOMG_16705"/>
<dbReference type="VEuPathDB" id="FungiDB:FOZG_17711"/>
<dbReference type="OrthoDB" id="4845846at2759"/>
<dbReference type="VEuPathDB" id="FungiDB:FOC4_g10000252"/>
<evidence type="ECO:0000313" key="2">
    <source>
        <dbReference type="EMBL" id="SCO92670.1"/>
    </source>
</evidence>
<evidence type="ECO:0000313" key="3">
    <source>
        <dbReference type="Proteomes" id="UP000219369"/>
    </source>
</evidence>
<evidence type="ECO:0000256" key="1">
    <source>
        <dbReference type="SAM" id="MobiDB-lite"/>
    </source>
</evidence>
<protein>
    <submittedName>
        <fullName evidence="2">Uncharacterized protein</fullName>
    </submittedName>
</protein>
<feature type="region of interest" description="Disordered" evidence="1">
    <location>
        <begin position="45"/>
        <end position="132"/>
    </location>
</feature>
<proteinExistence type="predicted"/>
<sequence length="567" mass="64675">MASGVRQDVTEAKVRPEIYAELDRIWNHNIWCLFEISKGAWPAIERQEDNPTGPSPTISGVLSINDASDATVHDDRRTCATESEEDEEGGNADVEDWDPDEDDDNDDDSEDDDSEDENDCDDSRYWSNIDGPSATPYREMSAGVLRGSTKVVFDEFLEILFQLCVTLCTETFVDGQPSSTLLVYFSGVLGFSADCHRFQLARQYCPKLSAIIYMQRILLLELALPMREYTTIGIPQRPRAAQFESLNRIRAKYMVLGSQYPLAELVSLRDFGRNVARTEPPSVLFHWSSDGEIVSHTSLQITMNEFRRLPEHFISRAEVLCEKLMFGLQLDVDLSSIKDDMASSKSGYNFVKHPENVLDSAYLELLLRAYTAGKDGLAKDGVWRWHSVAAYLKQVTETEEQLAGGLYTACGQTPRIRELLSLEYENGLSTSGGIYVWGGYVVYVIRHHKAKRLTNREFYVARFLPVRLGHVLFKYLVYIRRTADLLHRERFGIDQSHQRQSQTRLLFHCSGRPWPTSRLTNVLTKATLEVWRQAVNARMYRQLAIAVTEKHVREVYTPVLAARRIQV</sequence>
<feature type="compositionally biased region" description="Polar residues" evidence="1">
    <location>
        <begin position="50"/>
        <end position="68"/>
    </location>
</feature>